<evidence type="ECO:0000313" key="2">
    <source>
        <dbReference type="Proteomes" id="UP000186601"/>
    </source>
</evidence>
<evidence type="ECO:0000313" key="1">
    <source>
        <dbReference type="EMBL" id="PSS05561.1"/>
    </source>
</evidence>
<proteinExistence type="predicted"/>
<name>A0A2R6QBR9_9APHY</name>
<reference evidence="1 2" key="1">
    <citation type="submission" date="2018-02" db="EMBL/GenBank/DDBJ databases">
        <title>Genome sequence of the basidiomycete white-rot fungus Phlebia centrifuga.</title>
        <authorList>
            <person name="Granchi Z."/>
            <person name="Peng M."/>
            <person name="de Vries R.P."/>
            <person name="Hilden K."/>
            <person name="Makela M.R."/>
            <person name="Grigoriev I."/>
            <person name="Riley R."/>
        </authorList>
    </citation>
    <scope>NUCLEOTIDE SEQUENCE [LARGE SCALE GENOMIC DNA]</scope>
    <source>
        <strain evidence="1 2">FBCC195</strain>
    </source>
</reference>
<dbReference type="Proteomes" id="UP000186601">
    <property type="component" value="Unassembled WGS sequence"/>
</dbReference>
<gene>
    <name evidence="1" type="ORF">PHLCEN_2v3731</name>
</gene>
<comment type="caution">
    <text evidence="1">The sequence shown here is derived from an EMBL/GenBank/DDBJ whole genome shotgun (WGS) entry which is preliminary data.</text>
</comment>
<sequence>MGVNKERPADVWMVGSKGPCKGLLRLPSRIRQSKVSRGYVEMEENSEDDDEDDDRFRVWESLDFCMLNKLESSRGTGVRSRSLFAMRKDHAPIKTPPTPPTPPPLFLRFTYLLKKV</sequence>
<keyword evidence="2" id="KW-1185">Reference proteome</keyword>
<organism evidence="1 2">
    <name type="scientific">Hermanssonia centrifuga</name>
    <dbReference type="NCBI Taxonomy" id="98765"/>
    <lineage>
        <taxon>Eukaryota</taxon>
        <taxon>Fungi</taxon>
        <taxon>Dikarya</taxon>
        <taxon>Basidiomycota</taxon>
        <taxon>Agaricomycotina</taxon>
        <taxon>Agaricomycetes</taxon>
        <taxon>Polyporales</taxon>
        <taxon>Meruliaceae</taxon>
        <taxon>Hermanssonia</taxon>
    </lineage>
</organism>
<dbReference type="EMBL" id="MLYV02000366">
    <property type="protein sequence ID" value="PSS05561.1"/>
    <property type="molecule type" value="Genomic_DNA"/>
</dbReference>
<accession>A0A2R6QBR9</accession>
<protein>
    <submittedName>
        <fullName evidence="1">Uncharacterized protein</fullName>
    </submittedName>
</protein>
<dbReference type="AlphaFoldDB" id="A0A2R6QBR9"/>